<feature type="domain" description="Glycosyl transferase family 1" evidence="1">
    <location>
        <begin position="222"/>
        <end position="382"/>
    </location>
</feature>
<dbReference type="Pfam" id="PF00534">
    <property type="entry name" value="Glycos_transf_1"/>
    <property type="match status" value="1"/>
</dbReference>
<dbReference type="CDD" id="cd03801">
    <property type="entry name" value="GT4_PimA-like"/>
    <property type="match status" value="1"/>
</dbReference>
<proteinExistence type="predicted"/>
<organism evidence="2 3">
    <name type="scientific">Pontibacter ummariensis</name>
    <dbReference type="NCBI Taxonomy" id="1610492"/>
    <lineage>
        <taxon>Bacteria</taxon>
        <taxon>Pseudomonadati</taxon>
        <taxon>Bacteroidota</taxon>
        <taxon>Cytophagia</taxon>
        <taxon>Cytophagales</taxon>
        <taxon>Hymenobacteraceae</taxon>
        <taxon>Pontibacter</taxon>
    </lineage>
</organism>
<evidence type="ECO:0000259" key="1">
    <source>
        <dbReference type="Pfam" id="PF00534"/>
    </source>
</evidence>
<dbReference type="GO" id="GO:0016757">
    <property type="term" value="F:glycosyltransferase activity"/>
    <property type="evidence" value="ECO:0007669"/>
    <property type="project" value="InterPro"/>
</dbReference>
<dbReference type="SUPFAM" id="SSF53756">
    <property type="entry name" value="UDP-Glycosyltransferase/glycogen phosphorylase"/>
    <property type="match status" value="1"/>
</dbReference>
<dbReference type="PANTHER" id="PTHR45947">
    <property type="entry name" value="SULFOQUINOVOSYL TRANSFERASE SQD2"/>
    <property type="match status" value="1"/>
</dbReference>
<dbReference type="Gene3D" id="3.40.50.2000">
    <property type="entry name" value="Glycogen Phosphorylase B"/>
    <property type="match status" value="2"/>
</dbReference>
<accession>A0A239GIH1</accession>
<sequence length="415" mass="47152">MKLLISAYACEPNRGTELGNGWNWALNSAKLGHEVWCLTTVEGKENIEAEVKKLALPNLHIVFVEVPKLIDLAFKYHLGFYLHYVVWQQYAFRKAKALDKNVDFDLVHHVTIGSLQLGTSLWRLNKPLFFGPAGGGQSAPKAFRKYFYKWWKEEVARSLISKLLLAINPDVKKTMRYASLVLTTNEDTYYMASKAGALNPQMFLDTSLPEDFFPTTCPVRTPTETLKILWVGRLFARKGLPVVLEALSRVRPELKFELTILGDGLMHDFVPQWIQEYKLTGKVTWKGLVPWEEVQEAYTKHDLFMFCSLRDSSPAQFLEAMAYGLPIITLDLHGGKALVPDAASIKVPVSSPEQTSYELARAVERLYDNPNLRNQMGKVGYNFAKTQTWPIKTKHINNLYGKYSSVEPQGFTVLP</sequence>
<dbReference type="InterPro" id="IPR050194">
    <property type="entry name" value="Glycosyltransferase_grp1"/>
</dbReference>
<dbReference type="OrthoDB" id="596635at2"/>
<keyword evidence="2" id="KW-0808">Transferase</keyword>
<evidence type="ECO:0000313" key="3">
    <source>
        <dbReference type="Proteomes" id="UP000198432"/>
    </source>
</evidence>
<dbReference type="Proteomes" id="UP000198432">
    <property type="component" value="Unassembled WGS sequence"/>
</dbReference>
<dbReference type="AlphaFoldDB" id="A0A239GIH1"/>
<dbReference type="EMBL" id="FZOQ01000011">
    <property type="protein sequence ID" value="SNS67854.1"/>
    <property type="molecule type" value="Genomic_DNA"/>
</dbReference>
<dbReference type="InterPro" id="IPR001296">
    <property type="entry name" value="Glyco_trans_1"/>
</dbReference>
<protein>
    <submittedName>
        <fullName evidence="2">Glycosyltransferase involved in cell wall bisynthesis</fullName>
    </submittedName>
</protein>
<evidence type="ECO:0000313" key="2">
    <source>
        <dbReference type="EMBL" id="SNS67854.1"/>
    </source>
</evidence>
<reference evidence="3" key="1">
    <citation type="submission" date="2017-06" db="EMBL/GenBank/DDBJ databases">
        <authorList>
            <person name="Varghese N."/>
            <person name="Submissions S."/>
        </authorList>
    </citation>
    <scope>NUCLEOTIDE SEQUENCE [LARGE SCALE GENOMIC DNA]</scope>
    <source>
        <strain evidence="3">NKM1</strain>
    </source>
</reference>
<dbReference type="PANTHER" id="PTHR45947:SF3">
    <property type="entry name" value="SULFOQUINOVOSYL TRANSFERASE SQD2"/>
    <property type="match status" value="1"/>
</dbReference>
<name>A0A239GIH1_9BACT</name>
<gene>
    <name evidence="2" type="ORF">SAMN06296052_11135</name>
</gene>
<keyword evidence="3" id="KW-1185">Reference proteome</keyword>
<dbReference type="RefSeq" id="WP_089319598.1">
    <property type="nucleotide sequence ID" value="NZ_FZOQ01000011.1"/>
</dbReference>